<dbReference type="AlphaFoldDB" id="Q84VK1"/>
<organism evidence="2 3">
    <name type="scientific">Oryza sativa subsp. japonica</name>
    <name type="common">Rice</name>
    <dbReference type="NCBI Taxonomy" id="39947"/>
    <lineage>
        <taxon>Eukaryota</taxon>
        <taxon>Viridiplantae</taxon>
        <taxon>Streptophyta</taxon>
        <taxon>Embryophyta</taxon>
        <taxon>Tracheophyta</taxon>
        <taxon>Spermatophyta</taxon>
        <taxon>Magnoliopsida</taxon>
        <taxon>Liliopsida</taxon>
        <taxon>Poales</taxon>
        <taxon>Poaceae</taxon>
        <taxon>BOP clade</taxon>
        <taxon>Oryzoideae</taxon>
        <taxon>Oryzeae</taxon>
        <taxon>Oryzinae</taxon>
        <taxon>Oryza</taxon>
        <taxon>Oryza sativa</taxon>
    </lineage>
</organism>
<evidence type="ECO:0000313" key="2">
    <source>
        <dbReference type="EMBL" id="BAC55796.1"/>
    </source>
</evidence>
<name>Q84VK1_ORYSJ</name>
<reference evidence="3" key="1">
    <citation type="journal article" date="2005" name="Nature">
        <title>The map-based sequence of the rice genome.</title>
        <authorList>
            <consortium name="International rice genome sequencing project (IRGSP)"/>
            <person name="Matsumoto T."/>
            <person name="Wu J."/>
            <person name="Kanamori H."/>
            <person name="Katayose Y."/>
            <person name="Fujisawa M."/>
            <person name="Namiki N."/>
            <person name="Mizuno H."/>
            <person name="Yamamoto K."/>
            <person name="Antonio B.A."/>
            <person name="Baba T."/>
            <person name="Sakata K."/>
            <person name="Nagamura Y."/>
            <person name="Aoki H."/>
            <person name="Arikawa K."/>
            <person name="Arita K."/>
            <person name="Bito T."/>
            <person name="Chiden Y."/>
            <person name="Fujitsuka N."/>
            <person name="Fukunaka R."/>
            <person name="Hamada M."/>
            <person name="Harada C."/>
            <person name="Hayashi A."/>
            <person name="Hijishita S."/>
            <person name="Honda M."/>
            <person name="Hosokawa S."/>
            <person name="Ichikawa Y."/>
            <person name="Idonuma A."/>
            <person name="Iijima M."/>
            <person name="Ikeda M."/>
            <person name="Ikeno M."/>
            <person name="Ito K."/>
            <person name="Ito S."/>
            <person name="Ito T."/>
            <person name="Ito Y."/>
            <person name="Ito Y."/>
            <person name="Iwabuchi A."/>
            <person name="Kamiya K."/>
            <person name="Karasawa W."/>
            <person name="Kurita K."/>
            <person name="Katagiri S."/>
            <person name="Kikuta A."/>
            <person name="Kobayashi H."/>
            <person name="Kobayashi N."/>
            <person name="Machita K."/>
            <person name="Maehara T."/>
            <person name="Masukawa M."/>
            <person name="Mizubayashi T."/>
            <person name="Mukai Y."/>
            <person name="Nagasaki H."/>
            <person name="Nagata Y."/>
            <person name="Naito S."/>
            <person name="Nakashima M."/>
            <person name="Nakama Y."/>
            <person name="Nakamichi Y."/>
            <person name="Nakamura M."/>
            <person name="Meguro A."/>
            <person name="Negishi M."/>
            <person name="Ohta I."/>
            <person name="Ohta T."/>
            <person name="Okamoto M."/>
            <person name="Ono N."/>
            <person name="Saji S."/>
            <person name="Sakaguchi M."/>
            <person name="Sakai K."/>
            <person name="Shibata M."/>
            <person name="Shimokawa T."/>
            <person name="Song J."/>
            <person name="Takazaki Y."/>
            <person name="Terasawa K."/>
            <person name="Tsugane M."/>
            <person name="Tsuji K."/>
            <person name="Ueda S."/>
            <person name="Waki K."/>
            <person name="Yamagata H."/>
            <person name="Yamamoto M."/>
            <person name="Yamamoto S."/>
            <person name="Yamane H."/>
            <person name="Yoshiki S."/>
            <person name="Yoshihara R."/>
            <person name="Yukawa K."/>
            <person name="Zhong H."/>
            <person name="Yano M."/>
            <person name="Yuan Q."/>
            <person name="Ouyang S."/>
            <person name="Liu J."/>
            <person name="Jones K.M."/>
            <person name="Gansberger K."/>
            <person name="Moffat K."/>
            <person name="Hill J."/>
            <person name="Bera J."/>
            <person name="Fadrosh D."/>
            <person name="Jin S."/>
            <person name="Johri S."/>
            <person name="Kim M."/>
            <person name="Overton L."/>
            <person name="Reardon M."/>
            <person name="Tsitrin T."/>
            <person name="Vuong H."/>
            <person name="Weaver B."/>
            <person name="Ciecko A."/>
            <person name="Tallon L."/>
            <person name="Jackson J."/>
            <person name="Pai G."/>
            <person name="Aken S.V."/>
            <person name="Utterback T."/>
            <person name="Reidmuller S."/>
            <person name="Feldblyum T."/>
            <person name="Hsiao J."/>
            <person name="Zismann V."/>
            <person name="Iobst S."/>
            <person name="de Vazeille A.R."/>
            <person name="Buell C.R."/>
            <person name="Ying K."/>
            <person name="Li Y."/>
            <person name="Lu T."/>
            <person name="Huang Y."/>
            <person name="Zhao Q."/>
            <person name="Feng Q."/>
            <person name="Zhang L."/>
            <person name="Zhu J."/>
            <person name="Weng Q."/>
            <person name="Mu J."/>
            <person name="Lu Y."/>
            <person name="Fan D."/>
            <person name="Liu Y."/>
            <person name="Guan J."/>
            <person name="Zhang Y."/>
            <person name="Yu S."/>
            <person name="Liu X."/>
            <person name="Zhang Y."/>
            <person name="Hong G."/>
            <person name="Han B."/>
            <person name="Choisne N."/>
            <person name="Demange N."/>
            <person name="Orjeda G."/>
            <person name="Samain S."/>
            <person name="Cattolico L."/>
            <person name="Pelletier E."/>
            <person name="Couloux A."/>
            <person name="Segurens B."/>
            <person name="Wincker P."/>
            <person name="D'Hont A."/>
            <person name="Scarpelli C."/>
            <person name="Weissenbach J."/>
            <person name="Salanoubat M."/>
            <person name="Quetier F."/>
            <person name="Yu Y."/>
            <person name="Kim H.R."/>
            <person name="Rambo T."/>
            <person name="Currie J."/>
            <person name="Collura K."/>
            <person name="Luo M."/>
            <person name="Yang T."/>
            <person name="Ammiraju J.S.S."/>
            <person name="Engler F."/>
            <person name="Soderlund C."/>
            <person name="Wing R.A."/>
            <person name="Palmer L.E."/>
            <person name="de la Bastide M."/>
            <person name="Spiegel L."/>
            <person name="Nascimento L."/>
            <person name="Zutavern T."/>
            <person name="O'Shaughnessy A."/>
            <person name="Dike S."/>
            <person name="Dedhia N."/>
            <person name="Preston R."/>
            <person name="Balija V."/>
            <person name="McCombie W.R."/>
            <person name="Chow T."/>
            <person name="Chen H."/>
            <person name="Chung M."/>
            <person name="Chen C."/>
            <person name="Shaw J."/>
            <person name="Wu H."/>
            <person name="Hsiao K."/>
            <person name="Chao Y."/>
            <person name="Chu M."/>
            <person name="Cheng C."/>
            <person name="Hour A."/>
            <person name="Lee P."/>
            <person name="Lin S."/>
            <person name="Lin Y."/>
            <person name="Liou J."/>
            <person name="Liu S."/>
            <person name="Hsing Y."/>
            <person name="Raghuvanshi S."/>
            <person name="Mohanty A."/>
            <person name="Bharti A.K."/>
            <person name="Gaur A."/>
            <person name="Gupta V."/>
            <person name="Kumar D."/>
            <person name="Ravi V."/>
            <person name="Vij S."/>
            <person name="Kapur A."/>
            <person name="Khurana P."/>
            <person name="Khurana P."/>
            <person name="Khurana J.P."/>
            <person name="Tyagi A.K."/>
            <person name="Gaikwad K."/>
            <person name="Singh A."/>
            <person name="Dalal V."/>
            <person name="Srivastava S."/>
            <person name="Dixit A."/>
            <person name="Pal A.K."/>
            <person name="Ghazi I.A."/>
            <person name="Yadav M."/>
            <person name="Pandit A."/>
            <person name="Bhargava A."/>
            <person name="Sureshbabu K."/>
            <person name="Batra K."/>
            <person name="Sharma T.R."/>
            <person name="Mohapatra T."/>
            <person name="Singh N.K."/>
            <person name="Messing J."/>
            <person name="Nelson A.B."/>
            <person name="Fuks G."/>
            <person name="Kavchok S."/>
            <person name="Keizer G."/>
            <person name="Linton E."/>
            <person name="Llaca V."/>
            <person name="Song R."/>
            <person name="Tanyolac B."/>
            <person name="Young S."/>
            <person name="Ho-Il K."/>
            <person name="Hahn J.H."/>
            <person name="Sangsakoo G."/>
            <person name="Vanavichit A."/>
            <person name="de Mattos Luiz.A.T."/>
            <person name="Zimmer P.D."/>
            <person name="Malone G."/>
            <person name="Dellagostin O."/>
            <person name="de Oliveira A.C."/>
            <person name="Bevan M."/>
            <person name="Bancroft I."/>
            <person name="Minx P."/>
            <person name="Cordum H."/>
            <person name="Wilson R."/>
            <person name="Cheng Z."/>
            <person name="Jin W."/>
            <person name="Jiang J."/>
            <person name="Leong S.A."/>
            <person name="Iwama H."/>
            <person name="Gojobori T."/>
            <person name="Itoh T."/>
            <person name="Niimura Y."/>
            <person name="Fujii Y."/>
            <person name="Habara T."/>
            <person name="Sakai H."/>
            <person name="Sato Y."/>
            <person name="Wilson G."/>
            <person name="Kumar K."/>
            <person name="McCouch S."/>
            <person name="Juretic N."/>
            <person name="Hoen D."/>
            <person name="Wright S."/>
            <person name="Bruskiewich R."/>
            <person name="Bureau T."/>
            <person name="Miyao A."/>
            <person name="Hirochika H."/>
            <person name="Nishikawa T."/>
            <person name="Kadowaki K."/>
            <person name="Sugiura M."/>
            <person name="Burr B."/>
            <person name="Sasaki T."/>
        </authorList>
    </citation>
    <scope>NUCLEOTIDE SEQUENCE [LARGE SCALE GENOMIC DNA]</scope>
    <source>
        <strain evidence="3">cv. Nipponbare</strain>
    </source>
</reference>
<evidence type="ECO:0000256" key="1">
    <source>
        <dbReference type="SAM" id="MobiDB-lite"/>
    </source>
</evidence>
<gene>
    <name evidence="2" type="primary">OSJNBb0015I22.110</name>
</gene>
<protein>
    <submittedName>
        <fullName evidence="2">Uncharacterized protein</fullName>
    </submittedName>
</protein>
<feature type="region of interest" description="Disordered" evidence="1">
    <location>
        <begin position="17"/>
        <end position="97"/>
    </location>
</feature>
<accession>Q84VK1</accession>
<feature type="compositionally biased region" description="Low complexity" evidence="1">
    <location>
        <begin position="30"/>
        <end position="48"/>
    </location>
</feature>
<dbReference type="EMBL" id="AP005252">
    <property type="protein sequence ID" value="BAC55796.1"/>
    <property type="molecule type" value="Genomic_DNA"/>
</dbReference>
<evidence type="ECO:0000313" key="3">
    <source>
        <dbReference type="Proteomes" id="UP000000763"/>
    </source>
</evidence>
<sequence>MVCLLLTRRAGRLPACTSATSGPARGRLHAPPAAVARQVPRWLPATAGRGRGEHGHHARRSPGLLPTRGEPDAPVTTAVRLPAGSRRRPNEDDAPRVGWMDWGRRDAVSVGMDGLGIILDCRLRG</sequence>
<dbReference type="Proteomes" id="UP000000763">
    <property type="component" value="Chromosome 7"/>
</dbReference>
<reference evidence="3" key="2">
    <citation type="journal article" date="2008" name="Nucleic Acids Res.">
        <title>The rice annotation project database (RAP-DB): 2008 update.</title>
        <authorList>
            <consortium name="The rice annotation project (RAP)"/>
        </authorList>
    </citation>
    <scope>GENOME REANNOTATION</scope>
    <source>
        <strain evidence="3">cv. Nipponbare</strain>
    </source>
</reference>
<proteinExistence type="predicted"/>